<proteinExistence type="predicted"/>
<dbReference type="Pfam" id="PF17762">
    <property type="entry name" value="HTH_ParB"/>
    <property type="match status" value="1"/>
</dbReference>
<dbReference type="PANTHER" id="PTHR33375:SF1">
    <property type="entry name" value="CHROMOSOME-PARTITIONING PROTEIN PARB-RELATED"/>
    <property type="match status" value="1"/>
</dbReference>
<dbReference type="Proteomes" id="UP000758701">
    <property type="component" value="Unassembled WGS sequence"/>
</dbReference>
<feature type="coiled-coil region" evidence="1">
    <location>
        <begin position="238"/>
        <end position="265"/>
    </location>
</feature>
<dbReference type="PANTHER" id="PTHR33375">
    <property type="entry name" value="CHROMOSOME-PARTITIONING PROTEIN PARB-RELATED"/>
    <property type="match status" value="1"/>
</dbReference>
<feature type="domain" description="ParB/Spo0J HTH" evidence="3">
    <location>
        <begin position="150"/>
        <end position="230"/>
    </location>
</feature>
<feature type="compositionally biased region" description="Basic residues" evidence="2">
    <location>
        <begin position="16"/>
        <end position="25"/>
    </location>
</feature>
<feature type="region of interest" description="Disordered" evidence="2">
    <location>
        <begin position="1"/>
        <end position="27"/>
    </location>
</feature>
<keyword evidence="1" id="KW-0175">Coiled coil</keyword>
<dbReference type="InterPro" id="IPR050336">
    <property type="entry name" value="Chromosome_partition/occlusion"/>
</dbReference>
<name>A0ABS7WFJ5_STROV</name>
<dbReference type="InterPro" id="IPR041468">
    <property type="entry name" value="HTH_ParB/Spo0J"/>
</dbReference>
<dbReference type="InterPro" id="IPR036086">
    <property type="entry name" value="ParB/Sulfiredoxin_sf"/>
</dbReference>
<protein>
    <submittedName>
        <fullName evidence="4">Plasmid partitioning protein</fullName>
    </submittedName>
</protein>
<sequence>MTIADKVGESSSFGRSRSRSARGRAKALTEGTIPAYELTRLSLDQVAPTPLNPRRNFGSDEEKTRFGEELREAQLAACVAVTRDAYLKLWPEHEKQIGPDAQHVLINGERRFHSAVHVGLDKLDFVVRDDLAGSRQDFVDHLLAENLDREDFDVIERARGVEQLVAVCAEDGGDRGARTRAAQRLGKDRSWVTNQLALLTLPVEVQLLLSTNEISERDGRTLARHLKEHPDLTPAQLITHLEGAKQSAEQEREEQQRLLEAGRQALAQTGSSSLLSADNKPPQPPVPSASSTKEPSARPAQATQMLSADNKVSAPPSGATEAGSEQAAQAPSATPVQQAVGGRTAVAEGVPVPRGQQSSGDGSPQTVTGVKFPYDDADRAAAYLDERMNDEQFLKLVGILNTIAERRWPSAAASRE</sequence>
<evidence type="ECO:0000313" key="5">
    <source>
        <dbReference type="Proteomes" id="UP000758701"/>
    </source>
</evidence>
<organism evidence="4 5">
    <name type="scientific">Streptomyces olivaceus</name>
    <dbReference type="NCBI Taxonomy" id="47716"/>
    <lineage>
        <taxon>Bacteria</taxon>
        <taxon>Bacillati</taxon>
        <taxon>Actinomycetota</taxon>
        <taxon>Actinomycetes</taxon>
        <taxon>Kitasatosporales</taxon>
        <taxon>Streptomycetaceae</taxon>
        <taxon>Streptomyces</taxon>
    </lineage>
</organism>
<feature type="region of interest" description="Disordered" evidence="2">
    <location>
        <begin position="269"/>
        <end position="372"/>
    </location>
</feature>
<evidence type="ECO:0000313" key="4">
    <source>
        <dbReference type="EMBL" id="MBZ6156267.1"/>
    </source>
</evidence>
<dbReference type="SUPFAM" id="SSF110849">
    <property type="entry name" value="ParB/Sulfiredoxin"/>
    <property type="match status" value="1"/>
</dbReference>
<dbReference type="RefSeq" id="WP_224310436.1">
    <property type="nucleotide sequence ID" value="NZ_JAHSST010000031.1"/>
</dbReference>
<reference evidence="4 5" key="1">
    <citation type="submission" date="2021-06" db="EMBL/GenBank/DDBJ databases">
        <title>Ecological speciation of a Streptomyces species isolated from different habitats and geographic origins.</title>
        <authorList>
            <person name="Wang J."/>
        </authorList>
    </citation>
    <scope>NUCLEOTIDE SEQUENCE [LARGE SCALE GENOMIC DNA]</scope>
    <source>
        <strain evidence="4 5">FXJ8.012</strain>
    </source>
</reference>
<evidence type="ECO:0000256" key="2">
    <source>
        <dbReference type="SAM" id="MobiDB-lite"/>
    </source>
</evidence>
<evidence type="ECO:0000259" key="3">
    <source>
        <dbReference type="Pfam" id="PF17762"/>
    </source>
</evidence>
<evidence type="ECO:0000256" key="1">
    <source>
        <dbReference type="SAM" id="Coils"/>
    </source>
</evidence>
<gene>
    <name evidence="4" type="ORF">KVH32_34690</name>
</gene>
<comment type="caution">
    <text evidence="4">The sequence shown here is derived from an EMBL/GenBank/DDBJ whole genome shotgun (WGS) entry which is preliminary data.</text>
</comment>
<dbReference type="SUPFAM" id="SSF109709">
    <property type="entry name" value="KorB DNA-binding domain-like"/>
    <property type="match status" value="1"/>
</dbReference>
<feature type="compositionally biased region" description="Polar residues" evidence="2">
    <location>
        <begin position="355"/>
        <end position="368"/>
    </location>
</feature>
<dbReference type="EMBL" id="JAHSTP010000025">
    <property type="protein sequence ID" value="MBZ6156267.1"/>
    <property type="molecule type" value="Genomic_DNA"/>
</dbReference>
<feature type="compositionally biased region" description="Polar residues" evidence="2">
    <location>
        <begin position="326"/>
        <end position="337"/>
    </location>
</feature>
<keyword evidence="5" id="KW-1185">Reference proteome</keyword>
<accession>A0ABS7WFJ5</accession>
<dbReference type="Gene3D" id="1.10.10.2830">
    <property type="match status" value="1"/>
</dbReference>